<dbReference type="AlphaFoldDB" id="A0A402BKS5"/>
<proteinExistence type="predicted"/>
<dbReference type="EMBL" id="BIFT01000003">
    <property type="protein sequence ID" value="GCE31973.1"/>
    <property type="molecule type" value="Genomic_DNA"/>
</dbReference>
<dbReference type="Proteomes" id="UP000287171">
    <property type="component" value="Unassembled WGS sequence"/>
</dbReference>
<protein>
    <submittedName>
        <fullName evidence="1">Uncharacterized protein</fullName>
    </submittedName>
</protein>
<evidence type="ECO:0000313" key="2">
    <source>
        <dbReference type="Proteomes" id="UP000287171"/>
    </source>
</evidence>
<name>A0A402BKS5_9CHLR</name>
<gene>
    <name evidence="1" type="ORF">KDA_74570</name>
</gene>
<reference evidence="2" key="1">
    <citation type="submission" date="2018-12" db="EMBL/GenBank/DDBJ databases">
        <title>Tengunoibacter tsumagoiensis gen. nov., sp. nov., Dictyobacter kobayashii sp. nov., D. alpinus sp. nov., and D. joshuensis sp. nov. and description of Dictyobacteraceae fam. nov. within the order Ktedonobacterales isolated from Tengu-no-mugimeshi.</title>
        <authorList>
            <person name="Wang C.M."/>
            <person name="Zheng Y."/>
            <person name="Sakai Y."/>
            <person name="Toyoda A."/>
            <person name="Minakuchi Y."/>
            <person name="Abe K."/>
            <person name="Yokota A."/>
            <person name="Yabe S."/>
        </authorList>
    </citation>
    <scope>NUCLEOTIDE SEQUENCE [LARGE SCALE GENOMIC DNA]</scope>
    <source>
        <strain evidence="2">Uno16</strain>
    </source>
</reference>
<dbReference type="RefSeq" id="WP_126631992.1">
    <property type="nucleotide sequence ID" value="NZ_BIFT01000003.1"/>
</dbReference>
<organism evidence="1 2">
    <name type="scientific">Dictyobacter alpinus</name>
    <dbReference type="NCBI Taxonomy" id="2014873"/>
    <lineage>
        <taxon>Bacteria</taxon>
        <taxon>Bacillati</taxon>
        <taxon>Chloroflexota</taxon>
        <taxon>Ktedonobacteria</taxon>
        <taxon>Ktedonobacterales</taxon>
        <taxon>Dictyobacteraceae</taxon>
        <taxon>Dictyobacter</taxon>
    </lineage>
</organism>
<comment type="caution">
    <text evidence="1">The sequence shown here is derived from an EMBL/GenBank/DDBJ whole genome shotgun (WGS) entry which is preliminary data.</text>
</comment>
<accession>A0A402BKS5</accession>
<keyword evidence="2" id="KW-1185">Reference proteome</keyword>
<evidence type="ECO:0000313" key="1">
    <source>
        <dbReference type="EMBL" id="GCE31973.1"/>
    </source>
</evidence>
<sequence>MAEIPRPEREEQEAYVLDEQDQQELETFKLQLEPVQQQITALEAQLERLFPRDISDHFHLGMVGRGGRASAKLNKKKLGAMDRSFEVTKKLEPLYRERTRLTALITDVTSGRRKQQREKQARLEQWRQEAEARVRLAVVGDYVLDSAFGLVKVVRKNRKSLTIETSSGYREPRPFELIKDVASKPAPAIQAMTGPRRGGE</sequence>